<dbReference type="OrthoDB" id="2679643at2759"/>
<feature type="transmembrane region" description="Helical" evidence="1">
    <location>
        <begin position="45"/>
        <end position="68"/>
    </location>
</feature>
<dbReference type="Proteomes" id="UP001148786">
    <property type="component" value="Unassembled WGS sequence"/>
</dbReference>
<feature type="transmembrane region" description="Helical" evidence="1">
    <location>
        <begin position="89"/>
        <end position="107"/>
    </location>
</feature>
<proteinExistence type="predicted"/>
<protein>
    <submittedName>
        <fullName evidence="2">Uncharacterized protein</fullName>
    </submittedName>
</protein>
<sequence length="234" mass="25745">MGFVTATCATSVFLYVSVSQLQVIPRRGLPGVFIPGCRVAIPPYFWRIYLPSLVLHVLLYGLTVHQAITNDEFRKQKNLRKRLLEDGGVFCLIVLLSVGFSSVGSFLTDVPQLNIPSIFSPVIVTCTSLATTRIMFSLRAITIDVGSDFEWLPTPTPMTATTLKPLFITYPKGVPTALVPDTPISPYAKGHLTSTWSPMSLPTGQGEKSFMPPIYDEERGLGVKQALGRVWGRK</sequence>
<keyword evidence="1" id="KW-0812">Transmembrane</keyword>
<organism evidence="2 3">
    <name type="scientific">Agrocybe chaxingu</name>
    <dbReference type="NCBI Taxonomy" id="84603"/>
    <lineage>
        <taxon>Eukaryota</taxon>
        <taxon>Fungi</taxon>
        <taxon>Dikarya</taxon>
        <taxon>Basidiomycota</taxon>
        <taxon>Agaricomycotina</taxon>
        <taxon>Agaricomycetes</taxon>
        <taxon>Agaricomycetidae</taxon>
        <taxon>Agaricales</taxon>
        <taxon>Agaricineae</taxon>
        <taxon>Strophariaceae</taxon>
        <taxon>Agrocybe</taxon>
    </lineage>
</organism>
<evidence type="ECO:0000313" key="2">
    <source>
        <dbReference type="EMBL" id="KAJ3500030.1"/>
    </source>
</evidence>
<feature type="transmembrane region" description="Helical" evidence="1">
    <location>
        <begin position="113"/>
        <end position="131"/>
    </location>
</feature>
<keyword evidence="3" id="KW-1185">Reference proteome</keyword>
<name>A0A9W8MPD3_9AGAR</name>
<accession>A0A9W8MPD3</accession>
<evidence type="ECO:0000313" key="3">
    <source>
        <dbReference type="Proteomes" id="UP001148786"/>
    </source>
</evidence>
<gene>
    <name evidence="2" type="ORF">NLJ89_g9972</name>
</gene>
<keyword evidence="1" id="KW-0472">Membrane</keyword>
<dbReference type="AlphaFoldDB" id="A0A9W8MPD3"/>
<keyword evidence="1" id="KW-1133">Transmembrane helix</keyword>
<evidence type="ECO:0000256" key="1">
    <source>
        <dbReference type="SAM" id="Phobius"/>
    </source>
</evidence>
<comment type="caution">
    <text evidence="2">The sequence shown here is derived from an EMBL/GenBank/DDBJ whole genome shotgun (WGS) entry which is preliminary data.</text>
</comment>
<dbReference type="EMBL" id="JANKHO010001683">
    <property type="protein sequence ID" value="KAJ3500030.1"/>
    <property type="molecule type" value="Genomic_DNA"/>
</dbReference>
<reference evidence="2" key="1">
    <citation type="submission" date="2022-07" db="EMBL/GenBank/DDBJ databases">
        <title>Genome Sequence of Agrocybe chaxingu.</title>
        <authorList>
            <person name="Buettner E."/>
        </authorList>
    </citation>
    <scope>NUCLEOTIDE SEQUENCE</scope>
    <source>
        <strain evidence="2">MP-N11</strain>
    </source>
</reference>